<name>A0A0N1FBR9_9PROT</name>
<dbReference type="EMBL" id="JUFX02000054">
    <property type="protein sequence ID" value="KPH88225.1"/>
    <property type="molecule type" value="Genomic_DNA"/>
</dbReference>
<gene>
    <name evidence="2" type="ORF">GLUCOINTEAF2_0203911</name>
</gene>
<evidence type="ECO:0000256" key="1">
    <source>
        <dbReference type="SAM" id="MobiDB-lite"/>
    </source>
</evidence>
<comment type="caution">
    <text evidence="2">The sequence shown here is derived from an EMBL/GenBank/DDBJ whole genome shotgun (WGS) entry which is preliminary data.</text>
</comment>
<feature type="region of interest" description="Disordered" evidence="1">
    <location>
        <begin position="394"/>
        <end position="423"/>
    </location>
</feature>
<dbReference type="Proteomes" id="UP000031553">
    <property type="component" value="Unassembled WGS sequence"/>
</dbReference>
<evidence type="ECO:0000313" key="3">
    <source>
        <dbReference type="Proteomes" id="UP000031553"/>
    </source>
</evidence>
<protein>
    <submittedName>
        <fullName evidence="2">Uncharacterized protein</fullName>
    </submittedName>
</protein>
<organism evidence="2 3">
    <name type="scientific">Komagataeibacter intermedius AF2</name>
    <dbReference type="NCBI Taxonomy" id="1458464"/>
    <lineage>
        <taxon>Bacteria</taxon>
        <taxon>Pseudomonadati</taxon>
        <taxon>Pseudomonadota</taxon>
        <taxon>Alphaproteobacteria</taxon>
        <taxon>Acetobacterales</taxon>
        <taxon>Acetobacteraceae</taxon>
        <taxon>Komagataeibacter</taxon>
    </lineage>
</organism>
<dbReference type="AntiFam" id="ANF00211">
    <property type="entry name" value="Shadow ORF (opposite nasD)"/>
</dbReference>
<dbReference type="AlphaFoldDB" id="A0A0N1FBR9"/>
<evidence type="ECO:0000313" key="2">
    <source>
        <dbReference type="EMBL" id="KPH88225.1"/>
    </source>
</evidence>
<proteinExistence type="predicted"/>
<reference evidence="2 3" key="1">
    <citation type="submission" date="2015-07" db="EMBL/GenBank/DDBJ databases">
        <title>Draft Genome Sequence of Komagataeibacter intermedius Strain AF2, Isolated from Kombucha Tea.</title>
        <authorList>
            <person name="Santos R.A."/>
            <person name="Berretta A.A."/>
            <person name="Barud H.S."/>
            <person name="Ribeiro S.J."/>
            <person name="Gonzalez-Garcia L.N."/>
            <person name="Zucchi T.D."/>
            <person name="Goldman G.H."/>
            <person name="Riano-Pachon D.M."/>
        </authorList>
    </citation>
    <scope>NUCLEOTIDE SEQUENCE [LARGE SCALE GENOMIC DNA]</scope>
    <source>
        <strain evidence="2 3">AF2</strain>
    </source>
</reference>
<accession>A0A0N1FBR9</accession>
<feature type="region of interest" description="Disordered" evidence="1">
    <location>
        <begin position="538"/>
        <end position="561"/>
    </location>
</feature>
<sequence length="597" mass="65108">MARAHAAITADIKVPAILGRDHAHVLALCLRAFAGTAGHGEFELVRGAQALVAVFQIQRLAHAVLHAIAAPCAAHAGFYGPGGFAICLSGLESCFQQFTPDIGQLFQPRAEQVDALAAGDLGIQAVFLCHLTKYDQLLRRDLAARDAGYDRIGAVFLHVGHERVVRVLQRDIERVRNRPVPGRCQDRTDSGLAGVTAQAAIAVLRHQVFKRLDAMHADKGIQFLPRIGKMFAQAMVDRNAARFEFGLEHVLEQGRTATTARAGLRGLLQAGKIRAAPLDGGADRPLCHVVARTDHGRIRQRVRPQQIGPLPARQDQGRRVRRGSDGVLYILHDRVVIGVVPHQHGAEYMAAIRREYEAAVGPVHFPDEAVAPAAGCRAMRIANRADIHPQQLELGGHVRPGKRGVFPRQGGRDRARHGVARRHQPEHLPVPACAFPDCVDCRVGRTALPVDHDAAAWSDGQPAVTRQPVLRADACGKHDQIGFKERAVGKDKPVAVCLARGDPLRGMGCQHLDPQCLDPLLQGLAAVVIKLHRHEARREFDNGRGQPQPRQRVGGLQPQQSAANDHAMRRAFCRCPDHVKMGWTASMRHQCAMLGSE</sequence>
<feature type="compositionally biased region" description="Basic residues" evidence="1">
    <location>
        <begin position="414"/>
        <end position="423"/>
    </location>
</feature>